<comment type="caution">
    <text evidence="4">The sequence shown here is derived from an EMBL/GenBank/DDBJ whole genome shotgun (WGS) entry which is preliminary data.</text>
</comment>
<dbReference type="SUPFAM" id="SSF47090">
    <property type="entry name" value="PGBD-like"/>
    <property type="match status" value="1"/>
</dbReference>
<dbReference type="InterPro" id="IPR002477">
    <property type="entry name" value="Peptidoglycan-bd-like"/>
</dbReference>
<feature type="region of interest" description="Disordered" evidence="1">
    <location>
        <begin position="105"/>
        <end position="125"/>
    </location>
</feature>
<proteinExistence type="predicted"/>
<evidence type="ECO:0000259" key="3">
    <source>
        <dbReference type="Pfam" id="PF01471"/>
    </source>
</evidence>
<dbReference type="InterPro" id="IPR036366">
    <property type="entry name" value="PGBDSf"/>
</dbReference>
<dbReference type="Gene3D" id="1.10.101.10">
    <property type="entry name" value="PGBD-like superfamily/PGBD"/>
    <property type="match status" value="1"/>
</dbReference>
<dbReference type="InterPro" id="IPR036365">
    <property type="entry name" value="PGBD-like_sf"/>
</dbReference>
<keyword evidence="2" id="KW-0732">Signal</keyword>
<dbReference type="Pfam" id="PF01471">
    <property type="entry name" value="PG_binding_1"/>
    <property type="match status" value="1"/>
</dbReference>
<evidence type="ECO:0000313" key="5">
    <source>
        <dbReference type="Proteomes" id="UP001516390"/>
    </source>
</evidence>
<dbReference type="Proteomes" id="UP001516390">
    <property type="component" value="Unassembled WGS sequence"/>
</dbReference>
<organism evidence="4 5">
    <name type="scientific">Bombella favorum</name>
    <dbReference type="NCBI Taxonomy" id="2039164"/>
    <lineage>
        <taxon>Bacteria</taxon>
        <taxon>Pseudomonadati</taxon>
        <taxon>Pseudomonadota</taxon>
        <taxon>Alphaproteobacteria</taxon>
        <taxon>Acetobacterales</taxon>
        <taxon>Acetobacteraceae</taxon>
        <taxon>Bombella</taxon>
    </lineage>
</organism>
<dbReference type="RefSeq" id="WP_182082226.1">
    <property type="nucleotide sequence ID" value="NZ_NWUS01000003.1"/>
</dbReference>
<accession>A0ABR5ZPK3</accession>
<evidence type="ECO:0000313" key="4">
    <source>
        <dbReference type="EMBL" id="MBA5726158.1"/>
    </source>
</evidence>
<feature type="chain" id="PRO_5047012379" description="Peptidoglycan binding-like domain-containing protein" evidence="2">
    <location>
        <begin position="21"/>
        <end position="125"/>
    </location>
</feature>
<protein>
    <recommendedName>
        <fullName evidence="3">Peptidoglycan binding-like domain-containing protein</fullName>
    </recommendedName>
</protein>
<feature type="signal peptide" evidence="2">
    <location>
        <begin position="1"/>
        <end position="20"/>
    </location>
</feature>
<name>A0ABR5ZPK3_9PROT</name>
<evidence type="ECO:0000256" key="1">
    <source>
        <dbReference type="SAM" id="MobiDB-lite"/>
    </source>
</evidence>
<sequence length="125" mass="13928">MRSVRLICLLILWGAVQCQAASAEVYHPDFDCSRAHEDATRPIDDHIALQRKLQALGFLPSEVVPDGVYGDATRRAILRWQEQASQPNRDGFLGNDDALSLMPELATETSTQGVPPRLDRGRNRC</sequence>
<evidence type="ECO:0000256" key="2">
    <source>
        <dbReference type="SAM" id="SignalP"/>
    </source>
</evidence>
<feature type="domain" description="Peptidoglycan binding-like" evidence="3">
    <location>
        <begin position="47"/>
        <end position="95"/>
    </location>
</feature>
<dbReference type="EMBL" id="NWUS01000003">
    <property type="protein sequence ID" value="MBA5726158.1"/>
    <property type="molecule type" value="Genomic_DNA"/>
</dbReference>
<keyword evidence="5" id="KW-1185">Reference proteome</keyword>
<reference evidence="4 5" key="1">
    <citation type="submission" date="2017-09" db="EMBL/GenBank/DDBJ databases">
        <authorList>
            <person name="Jakob F."/>
        </authorList>
    </citation>
    <scope>NUCLEOTIDE SEQUENCE [LARGE SCALE GENOMIC DNA]</scope>
    <source>
        <strain evidence="4 5">TMW 2.1880</strain>
    </source>
</reference>
<gene>
    <name evidence="4" type="ORF">CPA57_07725</name>
</gene>